<dbReference type="InterPro" id="IPR012640">
    <property type="entry name" value="Membr_lipoprot_lipid_attach_CS"/>
</dbReference>
<dbReference type="PROSITE" id="PS51257">
    <property type="entry name" value="PROKAR_LIPOPROTEIN"/>
    <property type="match status" value="1"/>
</dbReference>
<accession>A0A644XU23</accession>
<name>A0A644XU23_9ZZZZ</name>
<dbReference type="AlphaFoldDB" id="A0A644XU23"/>
<dbReference type="Pfam" id="PF08139">
    <property type="entry name" value="LPAM_1"/>
    <property type="match status" value="1"/>
</dbReference>
<proteinExistence type="predicted"/>
<evidence type="ECO:0008006" key="3">
    <source>
        <dbReference type="Google" id="ProtNLM"/>
    </source>
</evidence>
<keyword evidence="1" id="KW-0732">Signal</keyword>
<evidence type="ECO:0000256" key="1">
    <source>
        <dbReference type="ARBA" id="ARBA00022729"/>
    </source>
</evidence>
<gene>
    <name evidence="2" type="ORF">SDC9_64011</name>
</gene>
<sequence>MKKSIFYLFIVLMLSACGSVVEMTSSKMNRLELGMSKEEVTHILGNGYTIAEKRIEAGKQMEILSYRDFYKDEEFYMFVFEDNRLKEWYRDLLPKVEK</sequence>
<dbReference type="Gene3D" id="3.10.450.730">
    <property type="entry name" value="BLIP domain"/>
    <property type="match status" value="1"/>
</dbReference>
<evidence type="ECO:0000313" key="2">
    <source>
        <dbReference type="EMBL" id="MPM17614.1"/>
    </source>
</evidence>
<protein>
    <recommendedName>
        <fullName evidence="3">Lipoprotein SmpA/OmlA domain-containing protein</fullName>
    </recommendedName>
</protein>
<dbReference type="EMBL" id="VSSQ01002829">
    <property type="protein sequence ID" value="MPM17614.1"/>
    <property type="molecule type" value="Genomic_DNA"/>
</dbReference>
<reference evidence="2" key="1">
    <citation type="submission" date="2019-08" db="EMBL/GenBank/DDBJ databases">
        <authorList>
            <person name="Kucharzyk K."/>
            <person name="Murdoch R.W."/>
            <person name="Higgins S."/>
            <person name="Loffler F."/>
        </authorList>
    </citation>
    <scope>NUCLEOTIDE SEQUENCE</scope>
</reference>
<comment type="caution">
    <text evidence="2">The sequence shown here is derived from an EMBL/GenBank/DDBJ whole genome shotgun (WGS) entry which is preliminary data.</text>
</comment>
<organism evidence="2">
    <name type="scientific">bioreactor metagenome</name>
    <dbReference type="NCBI Taxonomy" id="1076179"/>
    <lineage>
        <taxon>unclassified sequences</taxon>
        <taxon>metagenomes</taxon>
        <taxon>ecological metagenomes</taxon>
    </lineage>
</organism>